<reference evidence="3" key="1">
    <citation type="submission" date="2017-03" db="EMBL/GenBank/DDBJ databases">
        <title>Phytopthora megakarya and P. palmivora, two closely related causual agents of cacao black pod achieved similar genome size and gene model numbers by different mechanisms.</title>
        <authorList>
            <person name="Ali S."/>
            <person name="Shao J."/>
            <person name="Larry D.J."/>
            <person name="Kronmiller B."/>
            <person name="Shen D."/>
            <person name="Strem M.D."/>
            <person name="Melnick R.L."/>
            <person name="Guiltinan M.J."/>
            <person name="Tyler B.M."/>
            <person name="Meinhardt L.W."/>
            <person name="Bailey B.A."/>
        </authorList>
    </citation>
    <scope>NUCLEOTIDE SEQUENCE [LARGE SCALE GENOMIC DNA]</scope>
    <source>
        <strain evidence="3">zdho120</strain>
    </source>
</reference>
<keyword evidence="2" id="KW-0695">RNA-directed DNA polymerase</keyword>
<dbReference type="FunFam" id="1.10.340.70:FF:000001">
    <property type="entry name" value="Retrovirus-related Pol polyprotein from transposon gypsy-like Protein"/>
    <property type="match status" value="1"/>
</dbReference>
<dbReference type="InterPro" id="IPR001584">
    <property type="entry name" value="Integrase_cat-core"/>
</dbReference>
<proteinExistence type="predicted"/>
<evidence type="ECO:0000313" key="2">
    <source>
        <dbReference type="EMBL" id="OWY96619.1"/>
    </source>
</evidence>
<dbReference type="InterPro" id="IPR012337">
    <property type="entry name" value="RNaseH-like_sf"/>
</dbReference>
<dbReference type="Gene3D" id="3.30.420.10">
    <property type="entry name" value="Ribonuclease H-like superfamily/Ribonuclease H"/>
    <property type="match status" value="2"/>
</dbReference>
<dbReference type="PANTHER" id="PTHR37984:SF5">
    <property type="entry name" value="PROTEIN NYNRIN-LIKE"/>
    <property type="match status" value="1"/>
</dbReference>
<protein>
    <submittedName>
        <fullName evidence="2">Reverse transcriptase</fullName>
    </submittedName>
</protein>
<keyword evidence="3" id="KW-1185">Reference proteome</keyword>
<dbReference type="GO" id="GO:0003676">
    <property type="term" value="F:nucleic acid binding"/>
    <property type="evidence" value="ECO:0007669"/>
    <property type="project" value="InterPro"/>
</dbReference>
<evidence type="ECO:0000313" key="3">
    <source>
        <dbReference type="Proteomes" id="UP000198211"/>
    </source>
</evidence>
<name>A0A225UWM3_9STRA</name>
<dbReference type="GO" id="GO:0003964">
    <property type="term" value="F:RNA-directed DNA polymerase activity"/>
    <property type="evidence" value="ECO:0007669"/>
    <property type="project" value="UniProtKB-KW"/>
</dbReference>
<sequence length="424" mass="47657">MALQGRLGQWAALLSRWTLEITKCVKGEDEILGTLAASITPRSEVNTALISIGQKEPRRTIQAPIPTIRRDEELYVVSFDGSARVKRGGGAYSAILWKLPVSGYAEGSTVNEAEYHGLLLCLDLTGEDLDPQRLVTCGDSNLVIRQVRGEIDCKAPGLTLLRQRALDRLRTWPDHGLLHVKRDWNGSADSLTSAALQRIEIESDAEIQDLITLNRLDEILILRIERIRQAQDEESWIMGLKKYLVGEIRDLTQKETKMFGSIAMNYEVDQLDLLFYRPTTKKTAADRDKLMRLVIPETLQQDILHHYHTSLQGGHQGVGGTYDRIRDHFHWRGLYKSVQRYVGECVDCETGKGRPRIQGESPGNLQATYPFQVIAMDHIPSLPRSFNGNTELLIFVDLLSGYVIAKASASRSAQTIAETYEECV</sequence>
<dbReference type="AlphaFoldDB" id="A0A225UWM3"/>
<feature type="domain" description="Integrase catalytic" evidence="1">
    <location>
        <begin position="366"/>
        <end position="424"/>
    </location>
</feature>
<dbReference type="InterPro" id="IPR036397">
    <property type="entry name" value="RNaseH_sf"/>
</dbReference>
<dbReference type="InterPro" id="IPR050951">
    <property type="entry name" value="Retrovirus_Pol_polyprotein"/>
</dbReference>
<organism evidence="2 3">
    <name type="scientific">Phytophthora megakarya</name>
    <dbReference type="NCBI Taxonomy" id="4795"/>
    <lineage>
        <taxon>Eukaryota</taxon>
        <taxon>Sar</taxon>
        <taxon>Stramenopiles</taxon>
        <taxon>Oomycota</taxon>
        <taxon>Peronosporomycetes</taxon>
        <taxon>Peronosporales</taxon>
        <taxon>Peronosporaceae</taxon>
        <taxon>Phytophthora</taxon>
    </lineage>
</organism>
<dbReference type="GO" id="GO:0015074">
    <property type="term" value="P:DNA integration"/>
    <property type="evidence" value="ECO:0007669"/>
    <property type="project" value="InterPro"/>
</dbReference>
<dbReference type="Gene3D" id="1.10.340.70">
    <property type="match status" value="1"/>
</dbReference>
<keyword evidence="2" id="KW-0808">Transferase</keyword>
<dbReference type="InterPro" id="IPR041588">
    <property type="entry name" value="Integrase_H2C2"/>
</dbReference>
<dbReference type="Pfam" id="PF17921">
    <property type="entry name" value="Integrase_H2C2"/>
    <property type="match status" value="1"/>
</dbReference>
<dbReference type="PROSITE" id="PS50994">
    <property type="entry name" value="INTEGRASE"/>
    <property type="match status" value="1"/>
</dbReference>
<accession>A0A225UWM3</accession>
<dbReference type="PANTHER" id="PTHR37984">
    <property type="entry name" value="PROTEIN CBG26694"/>
    <property type="match status" value="1"/>
</dbReference>
<gene>
    <name evidence="2" type="ORF">PHMEG_00033070</name>
</gene>
<comment type="caution">
    <text evidence="2">The sequence shown here is derived from an EMBL/GenBank/DDBJ whole genome shotgun (WGS) entry which is preliminary data.</text>
</comment>
<evidence type="ECO:0000259" key="1">
    <source>
        <dbReference type="PROSITE" id="PS50994"/>
    </source>
</evidence>
<keyword evidence="2" id="KW-0548">Nucleotidyltransferase</keyword>
<dbReference type="SUPFAM" id="SSF53098">
    <property type="entry name" value="Ribonuclease H-like"/>
    <property type="match status" value="2"/>
</dbReference>
<dbReference type="Proteomes" id="UP000198211">
    <property type="component" value="Unassembled WGS sequence"/>
</dbReference>
<dbReference type="EMBL" id="NBNE01011401">
    <property type="protein sequence ID" value="OWY96619.1"/>
    <property type="molecule type" value="Genomic_DNA"/>
</dbReference>
<dbReference type="OrthoDB" id="113767at2759"/>